<evidence type="ECO:0000256" key="2">
    <source>
        <dbReference type="SAM" id="SignalP"/>
    </source>
</evidence>
<dbReference type="EMBL" id="CM001484">
    <property type="protein sequence ID" value="EIF00815.1"/>
    <property type="molecule type" value="Genomic_DNA"/>
</dbReference>
<dbReference type="OrthoDB" id="3637233at2"/>
<feature type="compositionally biased region" description="Polar residues" evidence="1">
    <location>
        <begin position="27"/>
        <end position="45"/>
    </location>
</feature>
<feature type="chain" id="PRO_5038660267" evidence="2">
    <location>
        <begin position="22"/>
        <end position="206"/>
    </location>
</feature>
<dbReference type="PROSITE" id="PS51257">
    <property type="entry name" value="PROKAR_LIPOPROTEIN"/>
    <property type="match status" value="1"/>
</dbReference>
<evidence type="ECO:0000256" key="1">
    <source>
        <dbReference type="SAM" id="MobiDB-lite"/>
    </source>
</evidence>
<name>I1D790_9PSEU</name>
<dbReference type="HOGENOM" id="CLU_115411_0_0_11"/>
<dbReference type="eggNOG" id="ENOG50303M1">
    <property type="taxonomic scope" value="Bacteria"/>
</dbReference>
<dbReference type="RefSeq" id="WP_005466651.1">
    <property type="nucleotide sequence ID" value="NZ_CM001484.1"/>
</dbReference>
<evidence type="ECO:0000313" key="3">
    <source>
        <dbReference type="EMBL" id="EIF00815.1"/>
    </source>
</evidence>
<feature type="compositionally biased region" description="Basic and acidic residues" evidence="1">
    <location>
        <begin position="192"/>
        <end position="206"/>
    </location>
</feature>
<reference evidence="3 4" key="1">
    <citation type="submission" date="2011-09" db="EMBL/GenBank/DDBJ databases">
        <authorList>
            <consortium name="US DOE Joint Genome Institute (JGI-PGF)"/>
            <person name="Lucas S."/>
            <person name="Han J."/>
            <person name="Lapidus A."/>
            <person name="Cheng J.-F."/>
            <person name="Goodwin L."/>
            <person name="Pitluck S."/>
            <person name="Peters L."/>
            <person name="Land M.L."/>
            <person name="Hauser L."/>
            <person name="Brambilla E."/>
            <person name="Klenk H.-P."/>
            <person name="Woyke T.J."/>
        </authorList>
    </citation>
    <scope>NUCLEOTIDE SEQUENCE [LARGE SCALE GENOMIC DNA]</scope>
    <source>
        <strain evidence="3 4">K62</strain>
    </source>
</reference>
<feature type="signal peptide" evidence="2">
    <location>
        <begin position="1"/>
        <end position="21"/>
    </location>
</feature>
<sequence length="206" mass="21816">MHRFTSRVGLCALIVWGAVTACGDSVDQAQPSRGQQEETAPSSGEASPDRAVVWANDYCGAISELVRSVSEMPIIDPSSPRRASETSGELLEVMVGGLDRTLDRLDSLGAPPVEGAERVRRDAVATYTDIREHARAALEELHGAEGAEASRDAVSSVRKPLDDLGGVDLLAGLDTVPALREASKQAPACRMLTDEDPKPRIDSPGS</sequence>
<feature type="region of interest" description="Disordered" evidence="1">
    <location>
        <begin position="27"/>
        <end position="48"/>
    </location>
</feature>
<keyword evidence="4" id="KW-1185">Reference proteome</keyword>
<dbReference type="AlphaFoldDB" id="I1D790"/>
<dbReference type="Proteomes" id="UP000005087">
    <property type="component" value="Chromosome"/>
</dbReference>
<organism evidence="3 4">
    <name type="scientific">Saccharomonospora glauca K62</name>
    <dbReference type="NCBI Taxonomy" id="928724"/>
    <lineage>
        <taxon>Bacteria</taxon>
        <taxon>Bacillati</taxon>
        <taxon>Actinomycetota</taxon>
        <taxon>Actinomycetes</taxon>
        <taxon>Pseudonocardiales</taxon>
        <taxon>Pseudonocardiaceae</taxon>
        <taxon>Saccharomonospora</taxon>
    </lineage>
</organism>
<gene>
    <name evidence="3" type="ORF">SacglDRAFT_03973</name>
</gene>
<feature type="region of interest" description="Disordered" evidence="1">
    <location>
        <begin position="182"/>
        <end position="206"/>
    </location>
</feature>
<reference evidence="4" key="2">
    <citation type="submission" date="2012-01" db="EMBL/GenBank/DDBJ databases">
        <title>Noncontiguous Finished sequence of chromosome of Saccharomonospora glauca K62.</title>
        <authorList>
            <consortium name="US DOE Joint Genome Institute"/>
            <person name="Lucas S."/>
            <person name="Han J."/>
            <person name="Lapidus A."/>
            <person name="Cheng J.-F."/>
            <person name="Goodwin L."/>
            <person name="Pitluck S."/>
            <person name="Peters L."/>
            <person name="Mikhailova N."/>
            <person name="Held B."/>
            <person name="Detter J.C."/>
            <person name="Han C."/>
            <person name="Tapia R."/>
            <person name="Land M."/>
            <person name="Hauser L."/>
            <person name="Kyrpides N."/>
            <person name="Ivanova N."/>
            <person name="Pagani I."/>
            <person name="Brambilla E.-M."/>
            <person name="Klenk H.-P."/>
            <person name="Woyke T."/>
        </authorList>
    </citation>
    <scope>NUCLEOTIDE SEQUENCE [LARGE SCALE GENOMIC DNA]</scope>
    <source>
        <strain evidence="4">K62</strain>
    </source>
</reference>
<dbReference type="STRING" id="928724.SacglDRAFT_03973"/>
<proteinExistence type="predicted"/>
<protein>
    <submittedName>
        <fullName evidence="3">Uncharacterized protein</fullName>
    </submittedName>
</protein>
<keyword evidence="2" id="KW-0732">Signal</keyword>
<evidence type="ECO:0000313" key="4">
    <source>
        <dbReference type="Proteomes" id="UP000005087"/>
    </source>
</evidence>
<accession>I1D790</accession>